<dbReference type="SUPFAM" id="SSF56112">
    <property type="entry name" value="Protein kinase-like (PK-like)"/>
    <property type="match status" value="1"/>
</dbReference>
<keyword evidence="4" id="KW-0418">Kinase</keyword>
<evidence type="ECO:0000256" key="1">
    <source>
        <dbReference type="ARBA" id="ARBA00012513"/>
    </source>
</evidence>
<keyword evidence="5" id="KW-0067">ATP-binding</keyword>
<evidence type="ECO:0000256" key="3">
    <source>
        <dbReference type="ARBA" id="ARBA00022741"/>
    </source>
</evidence>
<dbReference type="PANTHER" id="PTHR43671">
    <property type="entry name" value="SERINE/THREONINE-PROTEIN KINASE NEK"/>
    <property type="match status" value="1"/>
</dbReference>
<evidence type="ECO:0000256" key="2">
    <source>
        <dbReference type="ARBA" id="ARBA00022679"/>
    </source>
</evidence>
<dbReference type="Proteomes" id="UP000195331">
    <property type="component" value="Chromosome"/>
</dbReference>
<evidence type="ECO:0000256" key="4">
    <source>
        <dbReference type="ARBA" id="ARBA00022777"/>
    </source>
</evidence>
<accession>A0A1Y0CDZ1</accession>
<dbReference type="OrthoDB" id="136365at2"/>
<feature type="domain" description="Protein kinase" evidence="6">
    <location>
        <begin position="16"/>
        <end position="282"/>
    </location>
</feature>
<dbReference type="GO" id="GO:0004674">
    <property type="term" value="F:protein serine/threonine kinase activity"/>
    <property type="evidence" value="ECO:0007669"/>
    <property type="project" value="UniProtKB-EC"/>
</dbReference>
<dbReference type="SMART" id="SM00220">
    <property type="entry name" value="S_TKc"/>
    <property type="match status" value="1"/>
</dbReference>
<evidence type="ECO:0000313" key="7">
    <source>
        <dbReference type="EMBL" id="ART73274.1"/>
    </source>
</evidence>
<keyword evidence="8" id="KW-1185">Reference proteome</keyword>
<reference evidence="7 8" key="1">
    <citation type="submission" date="2017-04" db="EMBL/GenBank/DDBJ databases">
        <title>Whole Genome Sequence of 1,4-Dioxane Degrading Bacterium Mycobacterium dioxanotrophicus PH-06.</title>
        <authorList>
            <person name="He Y."/>
        </authorList>
    </citation>
    <scope>NUCLEOTIDE SEQUENCE [LARGE SCALE GENOMIC DNA]</scope>
    <source>
        <strain evidence="7 8">PH-06</strain>
    </source>
</reference>
<evidence type="ECO:0000256" key="5">
    <source>
        <dbReference type="ARBA" id="ARBA00022840"/>
    </source>
</evidence>
<gene>
    <name evidence="7" type="ORF">BTO20_36285</name>
</gene>
<sequence length="372" mass="41732">MARALLLGERIDKPTYQFLETISEGNSAETYKCWHEIFNRPVVQKTVSLLGLPDALALSEPGLLNKIKNDHLVQVWEAQWTPGLPRNLKCITFTMPFYADGSLHSVLEARGELSLYQGMGIARQLLTALHYLHVEQRILHRDIKPGNVFLDDDFSSAYLGDLGNAARMDELDEADGNGGTRLYRPPELAVQRYGVAGDIYSAGFTLLELFGGPLDYAILDNVDITNRLNRGQRAVADRHFRLGPVIPTKLERLVLEMASRSVARRPRSAAAALRALQQIGYVDWQPADASGRREGFWPPAEPKIALAVEERTIRSGRDAGRVEISVLHRKVQSTEWRRISVLSKRVAPGDRRARRGVYDAIVAFCANRWPVR</sequence>
<dbReference type="KEGG" id="mdx:BTO20_36285"/>
<name>A0A1Y0CDZ1_9MYCO</name>
<organism evidence="7 8">
    <name type="scientific">Mycobacterium dioxanotrophicus</name>
    <dbReference type="NCBI Taxonomy" id="482462"/>
    <lineage>
        <taxon>Bacteria</taxon>
        <taxon>Bacillati</taxon>
        <taxon>Actinomycetota</taxon>
        <taxon>Actinomycetes</taxon>
        <taxon>Mycobacteriales</taxon>
        <taxon>Mycobacteriaceae</taxon>
        <taxon>Mycobacterium</taxon>
    </lineage>
</organism>
<dbReference type="EC" id="2.7.11.1" evidence="1"/>
<dbReference type="EMBL" id="CP020809">
    <property type="protein sequence ID" value="ART73274.1"/>
    <property type="molecule type" value="Genomic_DNA"/>
</dbReference>
<dbReference type="Gene3D" id="1.10.510.10">
    <property type="entry name" value="Transferase(Phosphotransferase) domain 1"/>
    <property type="match status" value="1"/>
</dbReference>
<dbReference type="PROSITE" id="PS00108">
    <property type="entry name" value="PROTEIN_KINASE_ST"/>
    <property type="match status" value="1"/>
</dbReference>
<dbReference type="RefSeq" id="WP_087081326.1">
    <property type="nucleotide sequence ID" value="NZ_CP020809.1"/>
</dbReference>
<keyword evidence="2" id="KW-0808">Transferase</keyword>
<dbReference type="GO" id="GO:0005524">
    <property type="term" value="F:ATP binding"/>
    <property type="evidence" value="ECO:0007669"/>
    <property type="project" value="UniProtKB-KW"/>
</dbReference>
<dbReference type="PROSITE" id="PS50011">
    <property type="entry name" value="PROTEIN_KINASE_DOM"/>
    <property type="match status" value="1"/>
</dbReference>
<evidence type="ECO:0000313" key="8">
    <source>
        <dbReference type="Proteomes" id="UP000195331"/>
    </source>
</evidence>
<keyword evidence="3" id="KW-0547">Nucleotide-binding</keyword>
<dbReference type="InterPro" id="IPR050660">
    <property type="entry name" value="NEK_Ser/Thr_kinase"/>
</dbReference>
<dbReference type="AlphaFoldDB" id="A0A1Y0CDZ1"/>
<dbReference type="PANTHER" id="PTHR43671:SF13">
    <property type="entry name" value="SERINE_THREONINE-PROTEIN KINASE NEK2"/>
    <property type="match status" value="1"/>
</dbReference>
<dbReference type="InterPro" id="IPR011009">
    <property type="entry name" value="Kinase-like_dom_sf"/>
</dbReference>
<dbReference type="InterPro" id="IPR000719">
    <property type="entry name" value="Prot_kinase_dom"/>
</dbReference>
<dbReference type="InterPro" id="IPR008271">
    <property type="entry name" value="Ser/Thr_kinase_AS"/>
</dbReference>
<protein>
    <recommendedName>
        <fullName evidence="1">non-specific serine/threonine protein kinase</fullName>
        <ecNumber evidence="1">2.7.11.1</ecNumber>
    </recommendedName>
</protein>
<evidence type="ECO:0000259" key="6">
    <source>
        <dbReference type="PROSITE" id="PS50011"/>
    </source>
</evidence>
<proteinExistence type="predicted"/>
<dbReference type="Pfam" id="PF00069">
    <property type="entry name" value="Pkinase"/>
    <property type="match status" value="1"/>
</dbReference>